<feature type="region of interest" description="Disordered" evidence="1">
    <location>
        <begin position="60"/>
        <end position="87"/>
    </location>
</feature>
<dbReference type="InterPro" id="IPR024232">
    <property type="entry name" value="SpoIIIAH"/>
</dbReference>
<keyword evidence="2" id="KW-1133">Transmembrane helix</keyword>
<dbReference type="InterPro" id="IPR038503">
    <property type="entry name" value="SpoIIIAH_sf"/>
</dbReference>
<organism evidence="3">
    <name type="scientific">[Clostridium] nexile</name>
    <dbReference type="NCBI Taxonomy" id="29361"/>
    <lineage>
        <taxon>Bacteria</taxon>
        <taxon>Bacillati</taxon>
        <taxon>Bacillota</taxon>
        <taxon>Clostridia</taxon>
        <taxon>Lachnospirales</taxon>
        <taxon>Lachnospiraceae</taxon>
        <taxon>Tyzzerella</taxon>
    </lineage>
</organism>
<evidence type="ECO:0000313" key="3">
    <source>
        <dbReference type="EMBL" id="VYT02788.1"/>
    </source>
</evidence>
<dbReference type="Pfam" id="PF12685">
    <property type="entry name" value="SpoIIIAH"/>
    <property type="match status" value="1"/>
</dbReference>
<evidence type="ECO:0000256" key="2">
    <source>
        <dbReference type="SAM" id="Phobius"/>
    </source>
</evidence>
<reference evidence="3" key="1">
    <citation type="submission" date="2019-11" db="EMBL/GenBank/DDBJ databases">
        <authorList>
            <person name="Feng L."/>
        </authorList>
    </citation>
    <scope>NUCLEOTIDE SEQUENCE</scope>
    <source>
        <strain evidence="3">CnexileLFYP112</strain>
    </source>
</reference>
<keyword evidence="2" id="KW-0812">Transmembrane</keyword>
<accession>A0A6N2TAS6</accession>
<dbReference type="EMBL" id="CACRTG010000011">
    <property type="protein sequence ID" value="VYT02788.1"/>
    <property type="molecule type" value="Genomic_DNA"/>
</dbReference>
<dbReference type="Gene3D" id="1.10.287.4300">
    <property type="entry name" value="Stage III sporulation protein AH-like"/>
    <property type="match status" value="1"/>
</dbReference>
<dbReference type="AlphaFoldDB" id="A0A6N2TAS6"/>
<protein>
    <submittedName>
        <fullName evidence="3">SpoIIIAH-like protein</fullName>
    </submittedName>
</protein>
<keyword evidence="2" id="KW-0472">Membrane</keyword>
<sequence length="223" mass="24011">MKRLFKKNQIIITTLAIMIAVAGYLNYSGRIFGESGKAEATNGELANQELLDITSEDGAQETAGDIESQDQEVADGTVEGTPGEAVLTNGDVTGVVAEAKVTREQVRAKNKETLLEIIDNTNLSDEQKQDAINQMIAMTELAEKEAAVETMLASKGFSDTVVSLTAETADVVVNSAELTDANRAQIEDIITRKAEIAPENIVITPIYSKDSAQKETEKNSENE</sequence>
<evidence type="ECO:0000256" key="1">
    <source>
        <dbReference type="SAM" id="MobiDB-lite"/>
    </source>
</evidence>
<feature type="transmembrane region" description="Helical" evidence="2">
    <location>
        <begin position="9"/>
        <end position="27"/>
    </location>
</feature>
<gene>
    <name evidence="3" type="ORF">CNLFYP112_01717</name>
</gene>
<name>A0A6N2TAS6_9FIRM</name>
<proteinExistence type="predicted"/>